<feature type="region of interest" description="Disordered" evidence="1">
    <location>
        <begin position="217"/>
        <end position="237"/>
    </location>
</feature>
<dbReference type="InParanoid" id="Q01ZH5"/>
<protein>
    <submittedName>
        <fullName evidence="2">Uncharacterized protein</fullName>
    </submittedName>
</protein>
<dbReference type="EMBL" id="CP000473">
    <property type="protein sequence ID" value="ABJ84940.1"/>
    <property type="molecule type" value="Genomic_DNA"/>
</dbReference>
<feature type="compositionally biased region" description="Pro residues" evidence="1">
    <location>
        <begin position="220"/>
        <end position="237"/>
    </location>
</feature>
<dbReference type="AlphaFoldDB" id="Q01ZH5"/>
<sequence>MREAVSHLPDYTCRVTLERSSRRNPRAQFELADRIRLEVAYTGGQELYSWPGDDRFEAGIEDLLPGHGMVSNGSYALHMRNLFVRDVASFSAPRDERCEDRPCVRLEFEIPAARSGYSVSAGDAAATVPLTGSTWFDPGSLDILRLEVRVDRTPRSVRIAATRETTIYTHARIGEIDTVLPASSELVLHDRNGLEAMNRSTFDHYRRYSGSATVFYDAAAPPPPRSLPPNPHRPQKT</sequence>
<dbReference type="STRING" id="234267.Acid_3973"/>
<dbReference type="HOGENOM" id="CLU_1170043_0_0_0"/>
<dbReference type="KEGG" id="sus:Acid_3973"/>
<name>Q01ZH5_SOLUE</name>
<evidence type="ECO:0000256" key="1">
    <source>
        <dbReference type="SAM" id="MobiDB-lite"/>
    </source>
</evidence>
<gene>
    <name evidence="2" type="ordered locus">Acid_3973</name>
</gene>
<accession>Q01ZH5</accession>
<evidence type="ECO:0000313" key="2">
    <source>
        <dbReference type="EMBL" id="ABJ84940.1"/>
    </source>
</evidence>
<proteinExistence type="predicted"/>
<reference evidence="2" key="1">
    <citation type="submission" date="2006-10" db="EMBL/GenBank/DDBJ databases">
        <title>Complete sequence of Solibacter usitatus Ellin6076.</title>
        <authorList>
            <consortium name="US DOE Joint Genome Institute"/>
            <person name="Copeland A."/>
            <person name="Lucas S."/>
            <person name="Lapidus A."/>
            <person name="Barry K."/>
            <person name="Detter J.C."/>
            <person name="Glavina del Rio T."/>
            <person name="Hammon N."/>
            <person name="Israni S."/>
            <person name="Dalin E."/>
            <person name="Tice H."/>
            <person name="Pitluck S."/>
            <person name="Thompson L.S."/>
            <person name="Brettin T."/>
            <person name="Bruce D."/>
            <person name="Han C."/>
            <person name="Tapia R."/>
            <person name="Gilna P."/>
            <person name="Schmutz J."/>
            <person name="Larimer F."/>
            <person name="Land M."/>
            <person name="Hauser L."/>
            <person name="Kyrpides N."/>
            <person name="Mikhailova N."/>
            <person name="Janssen P.H."/>
            <person name="Kuske C.R."/>
            <person name="Richardson P."/>
        </authorList>
    </citation>
    <scope>NUCLEOTIDE SEQUENCE</scope>
    <source>
        <strain evidence="2">Ellin6076</strain>
    </source>
</reference>
<organism evidence="2">
    <name type="scientific">Solibacter usitatus (strain Ellin6076)</name>
    <dbReference type="NCBI Taxonomy" id="234267"/>
    <lineage>
        <taxon>Bacteria</taxon>
        <taxon>Pseudomonadati</taxon>
        <taxon>Acidobacteriota</taxon>
        <taxon>Terriglobia</taxon>
        <taxon>Bryobacterales</taxon>
        <taxon>Solibacteraceae</taxon>
        <taxon>Candidatus Solibacter</taxon>
    </lineage>
</organism>